<dbReference type="InterPro" id="IPR003439">
    <property type="entry name" value="ABC_transporter-like_ATP-bd"/>
</dbReference>
<sequence length="242" mass="26247">MAKFTELSTVDNTTALPAAAAFQSALTIQQVDFSYQGKNILRHLNLTIKKGAKYALIGPSGAGKSTLLALLATKLTDYQGRITLDGADYKTLDPVSIRNQLYELDQDPYIFNDSLKNNITMTRPVSQDLLQSAIDQAGLADLIKSLPDGLQTQLAHNGSDLSGGQKQRIVLARGLVSGRSIFLVDEGTSALDPASADQIENSLINDPTITLLMVTHHLKPEIADRMDQVFTIQNQQLRPAAD</sequence>
<dbReference type="CDD" id="cd03228">
    <property type="entry name" value="ABCC_MRP_Like"/>
    <property type="match status" value="1"/>
</dbReference>
<evidence type="ECO:0000259" key="3">
    <source>
        <dbReference type="PROSITE" id="PS50893"/>
    </source>
</evidence>
<name>G9WEY3_9LACO</name>
<dbReference type="eggNOG" id="COG1132">
    <property type="taxonomic scope" value="Bacteria"/>
</dbReference>
<dbReference type="InterPro" id="IPR017871">
    <property type="entry name" value="ABC_transporter-like_CS"/>
</dbReference>
<dbReference type="GO" id="GO:0005524">
    <property type="term" value="F:ATP binding"/>
    <property type="evidence" value="ECO:0007669"/>
    <property type="project" value="UniProtKB-KW"/>
</dbReference>
<dbReference type="EMBL" id="AFVZ01000001">
    <property type="protein sequence ID" value="EHN58543.1"/>
    <property type="molecule type" value="Genomic_DNA"/>
</dbReference>
<gene>
    <name evidence="4" type="ORF">OKIT_0422</name>
</gene>
<dbReference type="Pfam" id="PF00005">
    <property type="entry name" value="ABC_tran"/>
    <property type="match status" value="1"/>
</dbReference>
<dbReference type="RefSeq" id="WP_007744894.1">
    <property type="nucleotide sequence ID" value="NZ_CM001398.1"/>
</dbReference>
<dbReference type="Gene3D" id="3.40.50.300">
    <property type="entry name" value="P-loop containing nucleotide triphosphate hydrolases"/>
    <property type="match status" value="1"/>
</dbReference>
<protein>
    <submittedName>
        <fullName evidence="4">ABC transporter ATP-binding/membrane spanning permease-possible multidrug resistance</fullName>
    </submittedName>
</protein>
<dbReference type="InterPro" id="IPR039421">
    <property type="entry name" value="Type_1_exporter"/>
</dbReference>
<dbReference type="GO" id="GO:0016887">
    <property type="term" value="F:ATP hydrolysis activity"/>
    <property type="evidence" value="ECO:0007669"/>
    <property type="project" value="InterPro"/>
</dbReference>
<keyword evidence="5" id="KW-1185">Reference proteome</keyword>
<dbReference type="PROSITE" id="PS00211">
    <property type="entry name" value="ABC_TRANSPORTER_1"/>
    <property type="match status" value="1"/>
</dbReference>
<dbReference type="OrthoDB" id="95687at2"/>
<dbReference type="InterPro" id="IPR027417">
    <property type="entry name" value="P-loop_NTPase"/>
</dbReference>
<evidence type="ECO:0000256" key="2">
    <source>
        <dbReference type="ARBA" id="ARBA00022840"/>
    </source>
</evidence>
<keyword evidence="2 4" id="KW-0067">ATP-binding</keyword>
<accession>G9WEY3</accession>
<dbReference type="SUPFAM" id="SSF52540">
    <property type="entry name" value="P-loop containing nucleoside triphosphate hydrolases"/>
    <property type="match status" value="1"/>
</dbReference>
<feature type="domain" description="ABC transporter" evidence="3">
    <location>
        <begin position="26"/>
        <end position="242"/>
    </location>
</feature>
<dbReference type="GO" id="GO:0034040">
    <property type="term" value="F:ATPase-coupled lipid transmembrane transporter activity"/>
    <property type="evidence" value="ECO:0007669"/>
    <property type="project" value="TreeGrafter"/>
</dbReference>
<organism evidence="4 5">
    <name type="scientific">Oenococcus kitaharae DSM 17330</name>
    <dbReference type="NCBI Taxonomy" id="1045004"/>
    <lineage>
        <taxon>Bacteria</taxon>
        <taxon>Bacillati</taxon>
        <taxon>Bacillota</taxon>
        <taxon>Bacilli</taxon>
        <taxon>Lactobacillales</taxon>
        <taxon>Lactobacillaceae</taxon>
        <taxon>Oenococcus</taxon>
    </lineage>
</organism>
<dbReference type="Proteomes" id="UP000004959">
    <property type="component" value="Chromosome"/>
</dbReference>
<dbReference type="HOGENOM" id="CLU_000604_1_9_9"/>
<comment type="caution">
    <text evidence="4">The sequence shown here is derived from an EMBL/GenBank/DDBJ whole genome shotgun (WGS) entry which is preliminary data.</text>
</comment>
<reference evidence="4 5" key="1">
    <citation type="journal article" date="2012" name="PLoS ONE">
        <title>Functional divergence in the genus oenococcus as predicted by genome sequencing of the newly-described species, Oenococcus kitaharae.</title>
        <authorList>
            <person name="Borneman A.R."/>
            <person name="McCarthy J.M."/>
            <person name="Chambers P.J."/>
            <person name="Bartowsky E.J."/>
        </authorList>
    </citation>
    <scope>NUCLEOTIDE SEQUENCE [LARGE SCALE GENOMIC DNA]</scope>
    <source>
        <strain evidence="5">DSM17330</strain>
    </source>
</reference>
<evidence type="ECO:0000313" key="5">
    <source>
        <dbReference type="Proteomes" id="UP000004959"/>
    </source>
</evidence>
<proteinExistence type="predicted"/>
<dbReference type="SMART" id="SM00382">
    <property type="entry name" value="AAA"/>
    <property type="match status" value="1"/>
</dbReference>
<dbReference type="PATRIC" id="fig|1045004.4.peg.420"/>
<evidence type="ECO:0000256" key="1">
    <source>
        <dbReference type="ARBA" id="ARBA00022741"/>
    </source>
</evidence>
<dbReference type="PANTHER" id="PTHR24221:SF654">
    <property type="entry name" value="ATP-BINDING CASSETTE SUB-FAMILY B MEMBER 6"/>
    <property type="match status" value="1"/>
</dbReference>
<dbReference type="InterPro" id="IPR003593">
    <property type="entry name" value="AAA+_ATPase"/>
</dbReference>
<keyword evidence="1" id="KW-0547">Nucleotide-binding</keyword>
<dbReference type="AlphaFoldDB" id="G9WEY3"/>
<dbReference type="PANTHER" id="PTHR24221">
    <property type="entry name" value="ATP-BINDING CASSETTE SUB-FAMILY B"/>
    <property type="match status" value="1"/>
</dbReference>
<evidence type="ECO:0000313" key="4">
    <source>
        <dbReference type="EMBL" id="EHN58543.1"/>
    </source>
</evidence>
<dbReference type="PROSITE" id="PS50893">
    <property type="entry name" value="ABC_TRANSPORTER_2"/>
    <property type="match status" value="1"/>
</dbReference>